<dbReference type="AlphaFoldDB" id="A0A919U1Z3"/>
<sequence length="270" mass="28642">MDETGARHWIDNRDRYDRMYRPVEDALLSAAAIRPGEHVLDVGCGYGTTTLDAADLARPGTVTGVDVSPAMLETARARAAGDDHVTFVEGDAQTHTFRPPSCDVVLSRFGLMFFADPVAAFVNLRRATRPGGRLAFIAWRSPRHQPWLCVPGAAAAHALGVPVPDLAEGDGPGMFSLADEGRARSVLVAAGWTEVEVEPVTVPLLVGGGGTVEDAVTFLRTGTLGRRLLDGVDVDTGARALAEVRAALAPHTHPDGVRLDAGVWLVRARA</sequence>
<reference evidence="2" key="1">
    <citation type="submission" date="2021-01" db="EMBL/GenBank/DDBJ databases">
        <title>Whole genome shotgun sequence of Cellulomonas chitinilytica NBRC 110799.</title>
        <authorList>
            <person name="Komaki H."/>
            <person name="Tamura T."/>
        </authorList>
    </citation>
    <scope>NUCLEOTIDE SEQUENCE</scope>
    <source>
        <strain evidence="2">NBRC 110799</strain>
    </source>
</reference>
<dbReference type="InterPro" id="IPR013216">
    <property type="entry name" value="Methyltransf_11"/>
</dbReference>
<dbReference type="RefSeq" id="WP_203750318.1">
    <property type="nucleotide sequence ID" value="NZ_BONK01000004.1"/>
</dbReference>
<keyword evidence="2" id="KW-0489">Methyltransferase</keyword>
<evidence type="ECO:0000313" key="2">
    <source>
        <dbReference type="EMBL" id="GIG20619.1"/>
    </source>
</evidence>
<dbReference type="Gene3D" id="3.40.50.150">
    <property type="entry name" value="Vaccinia Virus protein VP39"/>
    <property type="match status" value="1"/>
</dbReference>
<accession>A0A919U1Z3</accession>
<dbReference type="PANTHER" id="PTHR43861">
    <property type="entry name" value="TRANS-ACONITATE 2-METHYLTRANSFERASE-RELATED"/>
    <property type="match status" value="1"/>
</dbReference>
<organism evidence="2 3">
    <name type="scientific">Cellulomonas chitinilytica</name>
    <dbReference type="NCBI Taxonomy" id="398759"/>
    <lineage>
        <taxon>Bacteria</taxon>
        <taxon>Bacillati</taxon>
        <taxon>Actinomycetota</taxon>
        <taxon>Actinomycetes</taxon>
        <taxon>Micrococcales</taxon>
        <taxon>Cellulomonadaceae</taxon>
        <taxon>Cellulomonas</taxon>
    </lineage>
</organism>
<gene>
    <name evidence="2" type="ORF">Cch01nite_13430</name>
</gene>
<dbReference type="Proteomes" id="UP000632740">
    <property type="component" value="Unassembled WGS sequence"/>
</dbReference>
<name>A0A919U1Z3_9CELL</name>
<dbReference type="GO" id="GO:0008757">
    <property type="term" value="F:S-adenosylmethionine-dependent methyltransferase activity"/>
    <property type="evidence" value="ECO:0007669"/>
    <property type="project" value="InterPro"/>
</dbReference>
<dbReference type="EMBL" id="BONK01000004">
    <property type="protein sequence ID" value="GIG20619.1"/>
    <property type="molecule type" value="Genomic_DNA"/>
</dbReference>
<dbReference type="SUPFAM" id="SSF53335">
    <property type="entry name" value="S-adenosyl-L-methionine-dependent methyltransferases"/>
    <property type="match status" value="1"/>
</dbReference>
<dbReference type="PANTHER" id="PTHR43861:SF1">
    <property type="entry name" value="TRANS-ACONITATE 2-METHYLTRANSFERASE"/>
    <property type="match status" value="1"/>
</dbReference>
<dbReference type="CDD" id="cd02440">
    <property type="entry name" value="AdoMet_MTases"/>
    <property type="match status" value="1"/>
</dbReference>
<keyword evidence="3" id="KW-1185">Reference proteome</keyword>
<proteinExistence type="predicted"/>
<keyword evidence="2" id="KW-0808">Transferase</keyword>
<evidence type="ECO:0000313" key="3">
    <source>
        <dbReference type="Proteomes" id="UP000632740"/>
    </source>
</evidence>
<dbReference type="GO" id="GO:0032259">
    <property type="term" value="P:methylation"/>
    <property type="evidence" value="ECO:0007669"/>
    <property type="project" value="UniProtKB-KW"/>
</dbReference>
<feature type="domain" description="Methyltransferase type 11" evidence="1">
    <location>
        <begin position="40"/>
        <end position="136"/>
    </location>
</feature>
<dbReference type="Pfam" id="PF08241">
    <property type="entry name" value="Methyltransf_11"/>
    <property type="match status" value="1"/>
</dbReference>
<evidence type="ECO:0000259" key="1">
    <source>
        <dbReference type="Pfam" id="PF08241"/>
    </source>
</evidence>
<comment type="caution">
    <text evidence="2">The sequence shown here is derived from an EMBL/GenBank/DDBJ whole genome shotgun (WGS) entry which is preliminary data.</text>
</comment>
<protein>
    <submittedName>
        <fullName evidence="2">Methyltransferase</fullName>
    </submittedName>
</protein>
<dbReference type="InterPro" id="IPR029063">
    <property type="entry name" value="SAM-dependent_MTases_sf"/>
</dbReference>